<organism evidence="8 9">
    <name type="scientific">Erwinia persicina</name>
    <dbReference type="NCBI Taxonomy" id="55211"/>
    <lineage>
        <taxon>Bacteria</taxon>
        <taxon>Pseudomonadati</taxon>
        <taxon>Pseudomonadota</taxon>
        <taxon>Gammaproteobacteria</taxon>
        <taxon>Enterobacterales</taxon>
        <taxon>Erwiniaceae</taxon>
        <taxon>Erwinia</taxon>
    </lineage>
</organism>
<comment type="subcellular location">
    <subcellularLocation>
        <location evidence="1">Membrane</location>
        <topology evidence="1">Multi-pass membrane protein</topology>
    </subcellularLocation>
</comment>
<evidence type="ECO:0000313" key="7">
    <source>
        <dbReference type="EMBL" id="MBD8108275.1"/>
    </source>
</evidence>
<feature type="transmembrane region" description="Helical" evidence="5">
    <location>
        <begin position="369"/>
        <end position="385"/>
    </location>
</feature>
<dbReference type="GO" id="GO:0016874">
    <property type="term" value="F:ligase activity"/>
    <property type="evidence" value="ECO:0007669"/>
    <property type="project" value="UniProtKB-KW"/>
</dbReference>
<reference evidence="8 9" key="1">
    <citation type="journal article" date="2019" name="Sci. Rep.">
        <title>Differences in resource use lead to coexistence of seed-transmitted microbial populations.</title>
        <authorList>
            <person name="Torres-Cortes G."/>
            <person name="Garcia B.J."/>
            <person name="Compant S."/>
            <person name="Rezki S."/>
            <person name="Jones P."/>
            <person name="Preveaux A."/>
            <person name="Briand M."/>
            <person name="Roulet A."/>
            <person name="Bouchez O."/>
            <person name="Jacobson D."/>
            <person name="Barret M."/>
        </authorList>
    </citation>
    <scope>NUCLEOTIDE SEQUENCE [LARGE SCALE GENOMIC DNA]</scope>
    <source>
        <strain evidence="8 9">CFBP13511</strain>
    </source>
</reference>
<dbReference type="PANTHER" id="PTHR37422:SF13">
    <property type="entry name" value="LIPOPOLYSACCHARIDE BIOSYNTHESIS PROTEIN PA4999-RELATED"/>
    <property type="match status" value="1"/>
</dbReference>
<feature type="transmembrane region" description="Helical" evidence="5">
    <location>
        <begin position="306"/>
        <end position="331"/>
    </location>
</feature>
<evidence type="ECO:0000256" key="2">
    <source>
        <dbReference type="ARBA" id="ARBA00022692"/>
    </source>
</evidence>
<protein>
    <submittedName>
        <fullName evidence="8">Lipopolysaccharide biosynthesis protein</fullName>
    </submittedName>
    <submittedName>
        <fullName evidence="7">O-antigen ligase family protein</fullName>
    </submittedName>
</protein>
<gene>
    <name evidence="8" type="ORF">EpCFBP13511_16615</name>
    <name evidence="7" type="ORF">IFT93_17935</name>
</gene>
<feature type="transmembrane region" description="Helical" evidence="5">
    <location>
        <begin position="119"/>
        <end position="139"/>
    </location>
</feature>
<evidence type="ECO:0000256" key="3">
    <source>
        <dbReference type="ARBA" id="ARBA00022989"/>
    </source>
</evidence>
<dbReference type="EMBL" id="JACYNN010000016">
    <property type="protein sequence ID" value="MBD8108275.1"/>
    <property type="molecule type" value="Genomic_DNA"/>
</dbReference>
<name>A0A4V5U9E4_9GAMM</name>
<dbReference type="PANTHER" id="PTHR37422">
    <property type="entry name" value="TEICHURONIC ACID BIOSYNTHESIS PROTEIN TUAE"/>
    <property type="match status" value="1"/>
</dbReference>
<feature type="transmembrane region" description="Helical" evidence="5">
    <location>
        <begin position="12"/>
        <end position="30"/>
    </location>
</feature>
<feature type="transmembrane region" description="Helical" evidence="5">
    <location>
        <begin position="64"/>
        <end position="83"/>
    </location>
</feature>
<sequence length="387" mass="44148">MTSNKNNLIVKSMFFFFSAFLLLMPFLGGLKEVNNIFHMALILSVIYLISAGEFRRDIFKNKHLITGLVLTSIFLFYFSISGLWSANAGTVVSDLTHSFYIIFFILIFYIITQHDKKNIMLALMFASVVILCILTLIYINKKTLLYNRLQNGFPFAPENVIDMAGYYGIGIFCGLILLRETGKKWLYLPIALLFFAILLTQSRGPLFSLIVALAPLLLLIKRLHRKDWLIIALLLMAIILAIIFSNGYNVLLHRIESSYSQSFIRFGIWEDALSYVQQKPWFGWGFGQEINFVNEIGQRVHTTHSLYLATLLKGGVVGGVLLLMVIVYGAYMAWQHFKAHRALEASMLLFSLLFYTTQGMFVIGNPGTPWVLFWFPLALVMAQPGRR</sequence>
<dbReference type="InterPro" id="IPR051533">
    <property type="entry name" value="WaaL-like"/>
</dbReference>
<evidence type="ECO:0000313" key="10">
    <source>
        <dbReference type="Proteomes" id="UP000661012"/>
    </source>
</evidence>
<reference evidence="7 10" key="2">
    <citation type="journal article" date="2020" name="FEMS Microbiol. Ecol.">
        <title>Temporal dynamics of bacterial communities during seed development and maturation.</title>
        <authorList>
            <person name="Chesneau G."/>
            <person name="Torres-Cortes G."/>
            <person name="Briand M."/>
            <person name="Darrasse A."/>
            <person name="Preveaux A."/>
            <person name="Marais C."/>
            <person name="Jacques M.A."/>
            <person name="Shade A."/>
            <person name="Barret M."/>
        </authorList>
    </citation>
    <scope>NUCLEOTIDE SEQUENCE [LARGE SCALE GENOMIC DNA]</scope>
    <source>
        <strain evidence="7 10">CFBP13732</strain>
    </source>
</reference>
<dbReference type="Proteomes" id="UP000306393">
    <property type="component" value="Unassembled WGS sequence"/>
</dbReference>
<comment type="caution">
    <text evidence="8">The sequence shown here is derived from an EMBL/GenBank/DDBJ whole genome shotgun (WGS) entry which is preliminary data.</text>
</comment>
<keyword evidence="2 5" id="KW-0812">Transmembrane</keyword>
<dbReference type="OrthoDB" id="8534453at2"/>
<dbReference type="GO" id="GO:0016020">
    <property type="term" value="C:membrane"/>
    <property type="evidence" value="ECO:0007669"/>
    <property type="project" value="UniProtKB-SubCell"/>
</dbReference>
<evidence type="ECO:0000259" key="6">
    <source>
        <dbReference type="Pfam" id="PF04932"/>
    </source>
</evidence>
<keyword evidence="3 5" id="KW-1133">Transmembrane helix</keyword>
<dbReference type="Pfam" id="PF04932">
    <property type="entry name" value="Wzy_C"/>
    <property type="match status" value="1"/>
</dbReference>
<dbReference type="Proteomes" id="UP000661012">
    <property type="component" value="Unassembled WGS sequence"/>
</dbReference>
<keyword evidence="4 5" id="KW-0472">Membrane</keyword>
<evidence type="ECO:0000256" key="4">
    <source>
        <dbReference type="ARBA" id="ARBA00023136"/>
    </source>
</evidence>
<evidence type="ECO:0000313" key="8">
    <source>
        <dbReference type="EMBL" id="TKJ87627.1"/>
    </source>
</evidence>
<dbReference type="STRING" id="1219360.GCA_001571305_03174"/>
<dbReference type="InterPro" id="IPR007016">
    <property type="entry name" value="O-antigen_ligase-rel_domated"/>
</dbReference>
<dbReference type="EMBL" id="QGAC01000016">
    <property type="protein sequence ID" value="TKJ87627.1"/>
    <property type="molecule type" value="Genomic_DNA"/>
</dbReference>
<keyword evidence="7" id="KW-0436">Ligase</keyword>
<evidence type="ECO:0000256" key="5">
    <source>
        <dbReference type="SAM" id="Phobius"/>
    </source>
</evidence>
<feature type="transmembrane region" description="Helical" evidence="5">
    <location>
        <begin position="95"/>
        <end position="112"/>
    </location>
</feature>
<keyword evidence="10" id="KW-1185">Reference proteome</keyword>
<proteinExistence type="predicted"/>
<accession>A0A4V5U9E4</accession>
<feature type="transmembrane region" description="Helical" evidence="5">
    <location>
        <begin position="228"/>
        <end position="248"/>
    </location>
</feature>
<dbReference type="AlphaFoldDB" id="A0A4V5U9E4"/>
<feature type="domain" description="O-antigen ligase-related" evidence="6">
    <location>
        <begin position="190"/>
        <end position="323"/>
    </location>
</feature>
<evidence type="ECO:0000313" key="9">
    <source>
        <dbReference type="Proteomes" id="UP000306393"/>
    </source>
</evidence>
<dbReference type="RefSeq" id="WP_137269659.1">
    <property type="nucleotide sequence ID" value="NZ_JACYNM010000016.1"/>
</dbReference>
<evidence type="ECO:0000256" key="1">
    <source>
        <dbReference type="ARBA" id="ARBA00004141"/>
    </source>
</evidence>
<feature type="transmembrane region" description="Helical" evidence="5">
    <location>
        <begin position="159"/>
        <end position="178"/>
    </location>
</feature>
<feature type="transmembrane region" description="Helical" evidence="5">
    <location>
        <begin position="36"/>
        <end position="52"/>
    </location>
</feature>